<evidence type="ECO:0000313" key="2">
    <source>
        <dbReference type="EMBL" id="AJI78339.1"/>
    </source>
</evidence>
<feature type="domain" description="Bacterial mobilisation" evidence="1">
    <location>
        <begin position="71"/>
        <end position="106"/>
    </location>
</feature>
<sequence length="120" mass="13703">MRDKFSTYSRTTVRLDKDLDRFVEEVARVVGVQKAVVFREALYVLAEEESVLTQKRLAPDTLRRLDEMNDQLRRIGVNLNLLARRANIDGVAPVSEAVESIGSEVSSLRKEVKDFVHNQD</sequence>
<accession>A0A0B6EZE7</accession>
<protein>
    <recommendedName>
        <fullName evidence="1">Bacterial mobilisation domain-containing protein</fullName>
    </recommendedName>
</protein>
<dbReference type="Pfam" id="PF05713">
    <property type="entry name" value="MobC"/>
    <property type="match status" value="1"/>
</dbReference>
<gene>
    <name evidence="2" type="ORF">CSING_03965</name>
</gene>
<proteinExistence type="predicted"/>
<dbReference type="RefSeq" id="WP_042529865.1">
    <property type="nucleotide sequence ID" value="NZ_CP010827.1"/>
</dbReference>
<dbReference type="HOGENOM" id="CLU_2045750_0_0_11"/>
<reference evidence="2 3" key="1">
    <citation type="journal article" date="2015" name="Genome Announc.">
        <title>Complete Genome Sequence and Annotation of Corynebacterium singulare DSM 44357, Isolated from a Human Semen Specimen.</title>
        <authorList>
            <person name="Merten M."/>
            <person name="Brinkrolf K."/>
            <person name="Albersmeier A."/>
            <person name="Kutter Y."/>
            <person name="Ruckert C."/>
            <person name="Tauch A."/>
        </authorList>
    </citation>
    <scope>NUCLEOTIDE SEQUENCE [LARGE SCALE GENOMIC DNA]</scope>
    <source>
        <strain evidence="2">IBS B52218</strain>
    </source>
</reference>
<organism evidence="2 3">
    <name type="scientific">Corynebacterium singulare</name>
    <dbReference type="NCBI Taxonomy" id="161899"/>
    <lineage>
        <taxon>Bacteria</taxon>
        <taxon>Bacillati</taxon>
        <taxon>Actinomycetota</taxon>
        <taxon>Actinomycetes</taxon>
        <taxon>Mycobacteriales</taxon>
        <taxon>Corynebacteriaceae</taxon>
        <taxon>Corynebacterium</taxon>
    </lineage>
</organism>
<dbReference type="InterPro" id="IPR008687">
    <property type="entry name" value="MobC"/>
</dbReference>
<dbReference type="KEGG" id="csx:CSING_03965"/>
<dbReference type="OrthoDB" id="4421211at2"/>
<dbReference type="EMBL" id="CP010827">
    <property type="protein sequence ID" value="AJI78339.1"/>
    <property type="molecule type" value="Genomic_DNA"/>
</dbReference>
<dbReference type="Proteomes" id="UP000031890">
    <property type="component" value="Chromosome"/>
</dbReference>
<evidence type="ECO:0000259" key="1">
    <source>
        <dbReference type="Pfam" id="PF05713"/>
    </source>
</evidence>
<dbReference type="AlphaFoldDB" id="A0A0B6EZE7"/>
<evidence type="ECO:0000313" key="3">
    <source>
        <dbReference type="Proteomes" id="UP000031890"/>
    </source>
</evidence>
<dbReference type="STRING" id="161899.CSING_03965"/>
<name>A0A0B6EZE7_9CORY</name>